<evidence type="ECO:0000256" key="1">
    <source>
        <dbReference type="SAM" id="MobiDB-lite"/>
    </source>
</evidence>
<feature type="compositionally biased region" description="Acidic residues" evidence="1">
    <location>
        <begin position="20"/>
        <end position="36"/>
    </location>
</feature>
<reference evidence="2" key="1">
    <citation type="submission" date="2021-02" db="EMBL/GenBank/DDBJ databases">
        <title>Comparative genomics reveals that relaxation of natural selection precedes convergent phenotypic evolution of cavefish.</title>
        <authorList>
            <person name="Peng Z."/>
        </authorList>
    </citation>
    <scope>NUCLEOTIDE SEQUENCE</scope>
    <source>
        <tissue evidence="2">Muscle</tissue>
    </source>
</reference>
<keyword evidence="3" id="KW-1185">Reference proteome</keyword>
<sequence length="106" mass="11606">MSFCHNESDIEENVSKTDDNVEEDPDYEASSSDENESPSVEPPIVTQPPVDTLPSKNGNSSGIILLANTIIFSVTLWPQNVACRLTVMIGFGRDKQGKRLFCATSE</sequence>
<evidence type="ECO:0000313" key="2">
    <source>
        <dbReference type="EMBL" id="KAI7812972.1"/>
    </source>
</evidence>
<dbReference type="AlphaFoldDB" id="A0A9W7X1T8"/>
<evidence type="ECO:0000313" key="3">
    <source>
        <dbReference type="Proteomes" id="UP001059041"/>
    </source>
</evidence>
<protein>
    <submittedName>
        <fullName evidence="2">Uncharacterized protein</fullName>
    </submittedName>
</protein>
<proteinExistence type="predicted"/>
<organism evidence="2 3">
    <name type="scientific">Triplophysa rosa</name>
    <name type="common">Cave loach</name>
    <dbReference type="NCBI Taxonomy" id="992332"/>
    <lineage>
        <taxon>Eukaryota</taxon>
        <taxon>Metazoa</taxon>
        <taxon>Chordata</taxon>
        <taxon>Craniata</taxon>
        <taxon>Vertebrata</taxon>
        <taxon>Euteleostomi</taxon>
        <taxon>Actinopterygii</taxon>
        <taxon>Neopterygii</taxon>
        <taxon>Teleostei</taxon>
        <taxon>Ostariophysi</taxon>
        <taxon>Cypriniformes</taxon>
        <taxon>Nemacheilidae</taxon>
        <taxon>Triplophysa</taxon>
    </lineage>
</organism>
<feature type="region of interest" description="Disordered" evidence="1">
    <location>
        <begin position="1"/>
        <end position="58"/>
    </location>
</feature>
<accession>A0A9W7X1T8</accession>
<name>A0A9W7X1T8_TRIRA</name>
<dbReference type="Proteomes" id="UP001059041">
    <property type="component" value="Linkage Group LG2"/>
</dbReference>
<dbReference type="EMBL" id="JAFHDT010000002">
    <property type="protein sequence ID" value="KAI7812972.1"/>
    <property type="molecule type" value="Genomic_DNA"/>
</dbReference>
<gene>
    <name evidence="2" type="ORF">IRJ41_012930</name>
</gene>
<comment type="caution">
    <text evidence="2">The sequence shown here is derived from an EMBL/GenBank/DDBJ whole genome shotgun (WGS) entry which is preliminary data.</text>
</comment>